<feature type="domain" description="HTH tetR-type" evidence="5">
    <location>
        <begin position="4"/>
        <end position="63"/>
    </location>
</feature>
<feature type="DNA-binding region" description="H-T-H motif" evidence="4">
    <location>
        <begin position="26"/>
        <end position="45"/>
    </location>
</feature>
<evidence type="ECO:0000256" key="4">
    <source>
        <dbReference type="PROSITE-ProRule" id="PRU00335"/>
    </source>
</evidence>
<keyword evidence="3" id="KW-0804">Transcription</keyword>
<accession>A0A7I7S2S7</accession>
<dbReference type="PANTHER" id="PTHR30055:SF234">
    <property type="entry name" value="HTH-TYPE TRANSCRIPTIONAL REGULATOR BETI"/>
    <property type="match status" value="1"/>
</dbReference>
<reference evidence="6 7" key="1">
    <citation type="journal article" date="2019" name="Emerg. Microbes Infect.">
        <title>Comprehensive subspecies identification of 175 nontuberculous mycobacteria species based on 7547 genomic profiles.</title>
        <authorList>
            <person name="Matsumoto Y."/>
            <person name="Kinjo T."/>
            <person name="Motooka D."/>
            <person name="Nabeya D."/>
            <person name="Jung N."/>
            <person name="Uechi K."/>
            <person name="Horii T."/>
            <person name="Iida T."/>
            <person name="Fujita J."/>
            <person name="Nakamura S."/>
        </authorList>
    </citation>
    <scope>NUCLEOTIDE SEQUENCE [LARGE SCALE GENOMIC DNA]</scope>
    <source>
        <strain evidence="6 7">JCM 18538</strain>
    </source>
</reference>
<geneLocation type="plasmid" evidence="7">
    <name>pjcm18538 dna</name>
</geneLocation>
<evidence type="ECO:0000313" key="6">
    <source>
        <dbReference type="EMBL" id="BBY50559.1"/>
    </source>
</evidence>
<evidence type="ECO:0000259" key="5">
    <source>
        <dbReference type="PROSITE" id="PS50977"/>
    </source>
</evidence>
<dbReference type="Proteomes" id="UP000467428">
    <property type="component" value="Chromosome"/>
</dbReference>
<proteinExistence type="predicted"/>
<dbReference type="SUPFAM" id="SSF48498">
    <property type="entry name" value="Tetracyclin repressor-like, C-terminal domain"/>
    <property type="match status" value="1"/>
</dbReference>
<dbReference type="Gene3D" id="1.10.357.10">
    <property type="entry name" value="Tetracycline Repressor, domain 2"/>
    <property type="match status" value="1"/>
</dbReference>
<evidence type="ECO:0000256" key="1">
    <source>
        <dbReference type="ARBA" id="ARBA00023015"/>
    </source>
</evidence>
<dbReference type="GO" id="GO:0000976">
    <property type="term" value="F:transcription cis-regulatory region binding"/>
    <property type="evidence" value="ECO:0007669"/>
    <property type="project" value="TreeGrafter"/>
</dbReference>
<dbReference type="Pfam" id="PF00440">
    <property type="entry name" value="TetR_N"/>
    <property type="match status" value="1"/>
</dbReference>
<dbReference type="PRINTS" id="PR00455">
    <property type="entry name" value="HTHTETR"/>
</dbReference>
<dbReference type="Pfam" id="PF21597">
    <property type="entry name" value="TetR_C_43"/>
    <property type="match status" value="1"/>
</dbReference>
<dbReference type="EMBL" id="AP022593">
    <property type="protein sequence ID" value="BBY50559.1"/>
    <property type="molecule type" value="Genomic_DNA"/>
</dbReference>
<dbReference type="KEGG" id="marz:MARA_40270"/>
<evidence type="ECO:0000256" key="3">
    <source>
        <dbReference type="ARBA" id="ARBA00023163"/>
    </source>
</evidence>
<sequence>MDAQRNLVALLDAAKTVFATAGVSAPAKSITDLAGVGVGTLYRHFPRRSDLIVAVLRQEVDDCVAAAVSLGATLEPFDALCAWVERFTTFVGTKQGLAEALHSADPAYEGLPSSLLDSLVPALGGILDRGAASGAIRSDVTARDILVSVALLCQPVPGEDDSFNERVVRLFVDGLRAR</sequence>
<dbReference type="InterPro" id="IPR050109">
    <property type="entry name" value="HTH-type_TetR-like_transc_reg"/>
</dbReference>
<dbReference type="SUPFAM" id="SSF46689">
    <property type="entry name" value="Homeodomain-like"/>
    <property type="match status" value="1"/>
</dbReference>
<gene>
    <name evidence="6" type="ORF">MARA_40270</name>
</gene>
<keyword evidence="2 4" id="KW-0238">DNA-binding</keyword>
<dbReference type="AlphaFoldDB" id="A0A7I7S2S7"/>
<evidence type="ECO:0000313" key="7">
    <source>
        <dbReference type="Proteomes" id="UP000467428"/>
    </source>
</evidence>
<dbReference type="InterPro" id="IPR001647">
    <property type="entry name" value="HTH_TetR"/>
</dbReference>
<dbReference type="PROSITE" id="PS50977">
    <property type="entry name" value="HTH_TETR_2"/>
    <property type="match status" value="1"/>
</dbReference>
<keyword evidence="7" id="KW-1185">Reference proteome</keyword>
<dbReference type="InterPro" id="IPR049445">
    <property type="entry name" value="TetR_SbtR-like_C"/>
</dbReference>
<dbReference type="InterPro" id="IPR036271">
    <property type="entry name" value="Tet_transcr_reg_TetR-rel_C_sf"/>
</dbReference>
<dbReference type="GO" id="GO:0003700">
    <property type="term" value="F:DNA-binding transcription factor activity"/>
    <property type="evidence" value="ECO:0007669"/>
    <property type="project" value="TreeGrafter"/>
</dbReference>
<keyword evidence="1" id="KW-0805">Transcription regulation</keyword>
<organism evidence="6 7">
    <name type="scientific">Mycolicibacterium arabiense</name>
    <dbReference type="NCBI Taxonomy" id="1286181"/>
    <lineage>
        <taxon>Bacteria</taxon>
        <taxon>Bacillati</taxon>
        <taxon>Actinomycetota</taxon>
        <taxon>Actinomycetes</taxon>
        <taxon>Mycobacteriales</taxon>
        <taxon>Mycobacteriaceae</taxon>
        <taxon>Mycolicibacterium</taxon>
    </lineage>
</organism>
<evidence type="ECO:0000256" key="2">
    <source>
        <dbReference type="ARBA" id="ARBA00023125"/>
    </source>
</evidence>
<protein>
    <submittedName>
        <fullName evidence="6">TetR family transcriptional regulator</fullName>
    </submittedName>
</protein>
<name>A0A7I7S2S7_9MYCO</name>
<dbReference type="InterPro" id="IPR009057">
    <property type="entry name" value="Homeodomain-like_sf"/>
</dbReference>
<dbReference type="PANTHER" id="PTHR30055">
    <property type="entry name" value="HTH-TYPE TRANSCRIPTIONAL REGULATOR RUTR"/>
    <property type="match status" value="1"/>
</dbReference>